<gene>
    <name evidence="2" type="ORF">B2A_05382</name>
</gene>
<evidence type="ECO:0000259" key="1">
    <source>
        <dbReference type="Pfam" id="PF01738"/>
    </source>
</evidence>
<dbReference type="Pfam" id="PF01738">
    <property type="entry name" value="DLH"/>
    <property type="match status" value="1"/>
</dbReference>
<dbReference type="GO" id="GO:0016787">
    <property type="term" value="F:hydrolase activity"/>
    <property type="evidence" value="ECO:0007669"/>
    <property type="project" value="InterPro"/>
</dbReference>
<dbReference type="PANTHER" id="PTHR46623:SF6">
    <property type="entry name" value="ALPHA_BETA-HYDROLASES SUPERFAMILY PROTEIN"/>
    <property type="match status" value="1"/>
</dbReference>
<proteinExistence type="predicted"/>
<dbReference type="InterPro" id="IPR002925">
    <property type="entry name" value="Dienelactn_hydro"/>
</dbReference>
<dbReference type="InterPro" id="IPR029058">
    <property type="entry name" value="AB_hydrolase_fold"/>
</dbReference>
<reference evidence="2" key="2">
    <citation type="journal article" date="2014" name="ISME J.">
        <title>Microbial stratification in low pH oxic and suboxic macroscopic growths along an acid mine drainage.</title>
        <authorList>
            <person name="Mendez-Garcia C."/>
            <person name="Mesa V."/>
            <person name="Sprenger R.R."/>
            <person name="Richter M."/>
            <person name="Diez M.S."/>
            <person name="Solano J."/>
            <person name="Bargiela R."/>
            <person name="Golyshina O.V."/>
            <person name="Manteca A."/>
            <person name="Ramos J.L."/>
            <person name="Gallego J.R."/>
            <person name="Llorente I."/>
            <person name="Martins Dos Santos V.A."/>
            <person name="Jensen O.N."/>
            <person name="Pelaez A.I."/>
            <person name="Sanchez J."/>
            <person name="Ferrer M."/>
        </authorList>
    </citation>
    <scope>NUCLEOTIDE SEQUENCE</scope>
</reference>
<reference evidence="2" key="1">
    <citation type="submission" date="2013-08" db="EMBL/GenBank/DDBJ databases">
        <authorList>
            <person name="Mendez C."/>
            <person name="Richter M."/>
            <person name="Ferrer M."/>
            <person name="Sanchez J."/>
        </authorList>
    </citation>
    <scope>NUCLEOTIDE SEQUENCE</scope>
</reference>
<comment type="caution">
    <text evidence="2">The sequence shown here is derived from an EMBL/GenBank/DDBJ whole genome shotgun (WGS) entry which is preliminary data.</text>
</comment>
<feature type="domain" description="Dienelactone hydrolase" evidence="1">
    <location>
        <begin position="10"/>
        <end position="105"/>
    </location>
</feature>
<dbReference type="EMBL" id="AUZZ01003740">
    <property type="protein sequence ID" value="EQD56162.1"/>
    <property type="molecule type" value="Genomic_DNA"/>
</dbReference>
<protein>
    <submittedName>
        <fullName evidence="2">Carboxymethylenebutenolidase</fullName>
    </submittedName>
</protein>
<name>T1AG76_9ZZZZ</name>
<dbReference type="PANTHER" id="PTHR46623">
    <property type="entry name" value="CARBOXYMETHYLENEBUTENOLIDASE-RELATED"/>
    <property type="match status" value="1"/>
</dbReference>
<dbReference type="InterPro" id="IPR051049">
    <property type="entry name" value="Dienelactone_hydrolase-like"/>
</dbReference>
<evidence type="ECO:0000313" key="2">
    <source>
        <dbReference type="EMBL" id="EQD56162.1"/>
    </source>
</evidence>
<dbReference type="AlphaFoldDB" id="T1AG76"/>
<accession>T1AG76</accession>
<organism evidence="2">
    <name type="scientific">mine drainage metagenome</name>
    <dbReference type="NCBI Taxonomy" id="410659"/>
    <lineage>
        <taxon>unclassified sequences</taxon>
        <taxon>metagenomes</taxon>
        <taxon>ecological metagenomes</taxon>
    </lineage>
</organism>
<dbReference type="Gene3D" id="3.40.50.1820">
    <property type="entry name" value="alpha/beta hydrolase"/>
    <property type="match status" value="1"/>
</dbReference>
<dbReference type="SUPFAM" id="SSF53474">
    <property type="entry name" value="alpha/beta-Hydrolases"/>
    <property type="match status" value="1"/>
</dbReference>
<sequence length="117" mass="13080">MKYETKDDSVEAYLAAPADNDRHPGVIMIHEIFGLDAHTRNVADRLAAEGYTVLAPHLFSSKKLSASLSSQNIAAAMKFMMSIPVDKQRDEQYRADELAKLPEDEKKAVTEVNQILF</sequence>
<feature type="non-terminal residue" evidence="2">
    <location>
        <position position="117"/>
    </location>
</feature>